<accession>A0A842ITL2</accession>
<sequence length="175" mass="20429">MVTLKGEHIYLRALEPEDLDFVYKVENDTSLWHLSDTQTPYSRFLIKRYLQNAKQDIFEAKQLRLAICTNSDDNTIGLIDVFDFNIKNKRAGIGILIQDQSDRLKGFGKEALNLLVHYCFKTLHLRQVYANISEDNEVSLKLFKTNGFKKIGLKKDWSFDGDKFSNEYILQRIND</sequence>
<dbReference type="InterPro" id="IPR000182">
    <property type="entry name" value="GNAT_dom"/>
</dbReference>
<evidence type="ECO:0000259" key="1">
    <source>
        <dbReference type="PROSITE" id="PS51186"/>
    </source>
</evidence>
<evidence type="ECO:0000313" key="2">
    <source>
        <dbReference type="EMBL" id="MBC2845499.1"/>
    </source>
</evidence>
<dbReference type="GO" id="GO:0016747">
    <property type="term" value="F:acyltransferase activity, transferring groups other than amino-acyl groups"/>
    <property type="evidence" value="ECO:0007669"/>
    <property type="project" value="InterPro"/>
</dbReference>
<reference evidence="2" key="1">
    <citation type="submission" date="2020-08" db="EMBL/GenBank/DDBJ databases">
        <title>Winogradskyella ouciana sp. nov., isolated from the hadal seawater of the Mariana Trench.</title>
        <authorList>
            <person name="He X."/>
        </authorList>
    </citation>
    <scope>NUCLEOTIDE SEQUENCE [LARGE SCALE GENOMIC DNA]</scope>
    <source>
        <strain evidence="2">KCTC 52348</strain>
    </source>
</reference>
<feature type="domain" description="N-acetyltransferase" evidence="1">
    <location>
        <begin position="9"/>
        <end position="175"/>
    </location>
</feature>
<dbReference type="EMBL" id="JACLCP010000002">
    <property type="protein sequence ID" value="MBC2845499.1"/>
    <property type="molecule type" value="Genomic_DNA"/>
</dbReference>
<keyword evidence="3" id="KW-1185">Reference proteome</keyword>
<comment type="caution">
    <text evidence="2">The sequence shown here is derived from an EMBL/GenBank/DDBJ whole genome shotgun (WGS) entry which is preliminary data.</text>
</comment>
<dbReference type="PANTHER" id="PTHR43415">
    <property type="entry name" value="SPERMIDINE N(1)-ACETYLTRANSFERASE"/>
    <property type="match status" value="1"/>
</dbReference>
<dbReference type="PROSITE" id="PS51186">
    <property type="entry name" value="GNAT"/>
    <property type="match status" value="1"/>
</dbReference>
<dbReference type="AlphaFoldDB" id="A0A842ITL2"/>
<dbReference type="Proteomes" id="UP000533900">
    <property type="component" value="Unassembled WGS sequence"/>
</dbReference>
<dbReference type="Pfam" id="PF13302">
    <property type="entry name" value="Acetyltransf_3"/>
    <property type="match status" value="1"/>
</dbReference>
<dbReference type="PANTHER" id="PTHR43415:SF3">
    <property type="entry name" value="GNAT-FAMILY ACETYLTRANSFERASE"/>
    <property type="match status" value="1"/>
</dbReference>
<keyword evidence="2" id="KW-0808">Transferase</keyword>
<dbReference type="Gene3D" id="3.40.630.30">
    <property type="match status" value="1"/>
</dbReference>
<dbReference type="InterPro" id="IPR016181">
    <property type="entry name" value="Acyl_CoA_acyltransferase"/>
</dbReference>
<protein>
    <submittedName>
        <fullName evidence="2">GNAT family N-acetyltransferase</fullName>
    </submittedName>
</protein>
<name>A0A842ITL2_9FLAO</name>
<organism evidence="2 3">
    <name type="scientific">Winogradskyella flava</name>
    <dbReference type="NCBI Taxonomy" id="1884876"/>
    <lineage>
        <taxon>Bacteria</taxon>
        <taxon>Pseudomonadati</taxon>
        <taxon>Bacteroidota</taxon>
        <taxon>Flavobacteriia</taxon>
        <taxon>Flavobacteriales</taxon>
        <taxon>Flavobacteriaceae</taxon>
        <taxon>Winogradskyella</taxon>
    </lineage>
</organism>
<evidence type="ECO:0000313" key="3">
    <source>
        <dbReference type="Proteomes" id="UP000533900"/>
    </source>
</evidence>
<proteinExistence type="predicted"/>
<dbReference type="SUPFAM" id="SSF55729">
    <property type="entry name" value="Acyl-CoA N-acyltransferases (Nat)"/>
    <property type="match status" value="1"/>
</dbReference>
<gene>
    <name evidence="2" type="ORF">H7F21_10380</name>
</gene>
<dbReference type="RefSeq" id="WP_185789191.1">
    <property type="nucleotide sequence ID" value="NZ_CANMIT010000002.1"/>
</dbReference>